<reference evidence="4" key="2">
    <citation type="submission" date="2011-03" db="EMBL/GenBank/DDBJ databases">
        <title>The complete genome of Desulfobacca acetoxidans DSM 11109.</title>
        <authorList>
            <consortium name="US DOE Joint Genome Institute (JGI-PGF)"/>
            <person name="Lucas S."/>
            <person name="Copeland A."/>
            <person name="Lapidus A."/>
            <person name="Bruce D."/>
            <person name="Goodwin L."/>
            <person name="Pitluck S."/>
            <person name="Peters L."/>
            <person name="Kyrpides N."/>
            <person name="Mavromatis K."/>
            <person name="Ivanova N."/>
            <person name="Ovchinnikova G."/>
            <person name="Teshima H."/>
            <person name="Detter J.C."/>
            <person name="Han C."/>
            <person name="Land M."/>
            <person name="Hauser L."/>
            <person name="Markowitz V."/>
            <person name="Cheng J.-F."/>
            <person name="Hugenholtz P."/>
            <person name="Woyke T."/>
            <person name="Wu D."/>
            <person name="Spring S."/>
            <person name="Schueler E."/>
            <person name="Brambilla E."/>
            <person name="Klenk H.-P."/>
            <person name="Eisen J.A."/>
        </authorList>
    </citation>
    <scope>NUCLEOTIDE SEQUENCE [LARGE SCALE GENOMIC DNA]</scope>
    <source>
        <strain evidence="4">ATCC 700848 / DSM 11109 / ASRB2</strain>
    </source>
</reference>
<dbReference type="STRING" id="880072.Desac_1874"/>
<dbReference type="HOGENOM" id="CLU_038800_1_0_7"/>
<gene>
    <name evidence="3" type="ordered locus">Desac_1874</name>
</gene>
<dbReference type="KEGG" id="dao:Desac_1874"/>
<reference evidence="3 4" key="1">
    <citation type="journal article" date="2011" name="Stand. Genomic Sci.">
        <title>Complete genome sequence of the acetate-degrading sulfate reducer Desulfobacca acetoxidans type strain (ASRB2).</title>
        <authorList>
            <person name="Goker M."/>
            <person name="Teshima H."/>
            <person name="Lapidus A."/>
            <person name="Nolan M."/>
            <person name="Lucas S."/>
            <person name="Hammon N."/>
            <person name="Deshpande S."/>
            <person name="Cheng J.F."/>
            <person name="Tapia R."/>
            <person name="Han C."/>
            <person name="Goodwin L."/>
            <person name="Pitluck S."/>
            <person name="Huntemann M."/>
            <person name="Liolios K."/>
            <person name="Ivanova N."/>
            <person name="Pagani I."/>
            <person name="Mavromatis K."/>
            <person name="Ovchinikova G."/>
            <person name="Pati A."/>
            <person name="Chen A."/>
            <person name="Palaniappan K."/>
            <person name="Land M."/>
            <person name="Hauser L."/>
            <person name="Brambilla E.M."/>
            <person name="Rohde M."/>
            <person name="Spring S."/>
            <person name="Detter J.C."/>
            <person name="Woyke T."/>
            <person name="Bristow J."/>
            <person name="Eisen J.A."/>
            <person name="Markowitz V."/>
            <person name="Hugenholtz P."/>
            <person name="Kyrpides N.C."/>
            <person name="Klenk H.P."/>
        </authorList>
    </citation>
    <scope>NUCLEOTIDE SEQUENCE [LARGE SCALE GENOMIC DNA]</scope>
    <source>
        <strain evidence="4">ATCC 700848 / DSM 11109 / ASRB2</strain>
    </source>
</reference>
<keyword evidence="3" id="KW-0489">Methyltransferase</keyword>
<dbReference type="Pfam" id="PF13489">
    <property type="entry name" value="Methyltransf_23"/>
    <property type="match status" value="1"/>
</dbReference>
<dbReference type="Gene3D" id="3.40.50.720">
    <property type="entry name" value="NAD(P)-binding Rossmann-like Domain"/>
    <property type="match status" value="1"/>
</dbReference>
<dbReference type="eggNOG" id="COG2227">
    <property type="taxonomic scope" value="Bacteria"/>
</dbReference>
<evidence type="ECO:0000313" key="3">
    <source>
        <dbReference type="EMBL" id="AEB09712.1"/>
    </source>
</evidence>
<dbReference type="OrthoDB" id="9815644at2"/>
<dbReference type="PANTHER" id="PTHR43861:SF5">
    <property type="entry name" value="BLL5978 PROTEIN"/>
    <property type="match status" value="1"/>
</dbReference>
<dbReference type="Pfam" id="PF08421">
    <property type="entry name" value="Methyltransf_13"/>
    <property type="match status" value="1"/>
</dbReference>
<dbReference type="AlphaFoldDB" id="F2NJQ7"/>
<dbReference type="Gene3D" id="3.40.50.150">
    <property type="entry name" value="Vaccinia Virus protein VP39"/>
    <property type="match status" value="1"/>
</dbReference>
<proteinExistence type="predicted"/>
<feature type="domain" description="C-methyltransferase" evidence="2">
    <location>
        <begin position="263"/>
        <end position="400"/>
    </location>
</feature>
<dbReference type="InterPro" id="IPR029063">
    <property type="entry name" value="SAM-dependent_MTases_sf"/>
</dbReference>
<dbReference type="GO" id="GO:0032259">
    <property type="term" value="P:methylation"/>
    <property type="evidence" value="ECO:0007669"/>
    <property type="project" value="UniProtKB-KW"/>
</dbReference>
<dbReference type="Pfam" id="PF08484">
    <property type="entry name" value="Methyltransf_14"/>
    <property type="match status" value="1"/>
</dbReference>
<organism evidence="3 4">
    <name type="scientific">Desulfobacca acetoxidans (strain ATCC 700848 / DSM 11109 / ASRB2)</name>
    <dbReference type="NCBI Taxonomy" id="880072"/>
    <lineage>
        <taxon>Bacteria</taxon>
        <taxon>Pseudomonadati</taxon>
        <taxon>Thermodesulfobacteriota</taxon>
        <taxon>Desulfobaccia</taxon>
        <taxon>Desulfobaccales</taxon>
        <taxon>Desulfobaccaceae</taxon>
        <taxon>Desulfobacca</taxon>
    </lineage>
</organism>
<dbReference type="InterPro" id="IPR013630">
    <property type="entry name" value="Methyltransf_Zn-bd_dom_put"/>
</dbReference>
<dbReference type="SUPFAM" id="SSF53335">
    <property type="entry name" value="S-adenosyl-L-methionine-dependent methyltransferases"/>
    <property type="match status" value="1"/>
</dbReference>
<sequence>MSEVREVRIAASRHLSALKKMEHAKTIENCRFCGSPQKTMYLNLGEMPLVNNLSSSPDEEVERYPLRVFLCHDCGMSFIDCVVDPEYLFRTYCYRSGMSGTFVRHCRELARQIDAKGRFVIEIASNDGTFLHQMAKSRRLGIEPAQNLAELSQAEGITVIPEFFTAETAEKVLKEYGWADYIVAMNVFAHVHDVTGFISNAKKLLKKDGVLIIEAPWVRDTVNNNDSGQIYHEHLSYISIRGMKKFLRRMDMSIYQIKYFPDMHGGSLRFYLKQGEQQKIDVGLDDGIICYDTYQQRIDRVRDDLSAYLKDEKIVGVGAAAKGCILCNYCHLENNVLAIYDNTPEKWGKYQPGTKIPILPQEEISSVRERILILPHNFKNEIRRNIRKLNPQARFIVAVPTIEEL</sequence>
<accession>F2NJQ7</accession>
<keyword evidence="4" id="KW-1185">Reference proteome</keyword>
<dbReference type="EMBL" id="CP002629">
    <property type="protein sequence ID" value="AEB09712.1"/>
    <property type="molecule type" value="Genomic_DNA"/>
</dbReference>
<name>F2NJQ7_DESAR</name>
<evidence type="ECO:0000259" key="1">
    <source>
        <dbReference type="Pfam" id="PF08421"/>
    </source>
</evidence>
<dbReference type="InterPro" id="IPR038576">
    <property type="entry name" value="Methyltransf_Zn-bd_dom_put_sf"/>
</dbReference>
<dbReference type="InterPro" id="IPR013691">
    <property type="entry name" value="MeTrfase_14"/>
</dbReference>
<protein>
    <submittedName>
        <fullName evidence="3">Methyltransferase domain protein</fullName>
    </submittedName>
</protein>
<evidence type="ECO:0000259" key="2">
    <source>
        <dbReference type="Pfam" id="PF08484"/>
    </source>
</evidence>
<dbReference type="PANTHER" id="PTHR43861">
    <property type="entry name" value="TRANS-ACONITATE 2-METHYLTRANSFERASE-RELATED"/>
    <property type="match status" value="1"/>
</dbReference>
<dbReference type="Gene3D" id="6.20.50.110">
    <property type="entry name" value="Methyltransferase, zinc-binding domain"/>
    <property type="match status" value="1"/>
</dbReference>
<evidence type="ECO:0000313" key="4">
    <source>
        <dbReference type="Proteomes" id="UP000000483"/>
    </source>
</evidence>
<feature type="domain" description="Methyltransferase putative zinc binding" evidence="1">
    <location>
        <begin position="30"/>
        <end position="89"/>
    </location>
</feature>
<dbReference type="GO" id="GO:0008168">
    <property type="term" value="F:methyltransferase activity"/>
    <property type="evidence" value="ECO:0007669"/>
    <property type="project" value="UniProtKB-KW"/>
</dbReference>
<dbReference type="Proteomes" id="UP000000483">
    <property type="component" value="Chromosome"/>
</dbReference>
<keyword evidence="3" id="KW-0808">Transferase</keyword>